<accession>A0A4P2VJ00</accession>
<evidence type="ECO:0000313" key="1">
    <source>
        <dbReference type="EMBL" id="BBH53153.1"/>
    </source>
</evidence>
<proteinExistence type="predicted"/>
<dbReference type="RefSeq" id="WP_130608432.1">
    <property type="nucleotide sequence ID" value="NZ_AP019368.1"/>
</dbReference>
<dbReference type="AlphaFoldDB" id="A0A4P2VJ00"/>
<keyword evidence="2" id="KW-1185">Reference proteome</keyword>
<dbReference type="KEGG" id="sbf:JCM31447_15960"/>
<dbReference type="EMBL" id="AP019368">
    <property type="protein sequence ID" value="BBH53153.1"/>
    <property type="molecule type" value="Genomic_DNA"/>
</dbReference>
<evidence type="ECO:0000313" key="2">
    <source>
        <dbReference type="Proteomes" id="UP000291236"/>
    </source>
</evidence>
<reference evidence="1 2" key="1">
    <citation type="submission" date="2018-12" db="EMBL/GenBank/DDBJ databases">
        <title>Rubrispira sanarue gen. nov., sp., nov., a member of the order Silvanigrellales, isolated from a brackish lake in Hamamatsu Japan.</title>
        <authorList>
            <person name="Maejima Y."/>
            <person name="Iino T."/>
            <person name="Muraguchi Y."/>
            <person name="Fukuda K."/>
            <person name="Nojiri H."/>
            <person name="Ohkuma M."/>
            <person name="Moriuchi R."/>
            <person name="Dohra H."/>
            <person name="Kimbara K."/>
            <person name="Shintani M."/>
        </authorList>
    </citation>
    <scope>NUCLEOTIDE SEQUENCE [LARGE SCALE GENOMIC DNA]</scope>
    <source>
        <strain evidence="1 2">RF1110005</strain>
    </source>
</reference>
<gene>
    <name evidence="1" type="ORF">JCM31447_15960</name>
</gene>
<dbReference type="Proteomes" id="UP000291236">
    <property type="component" value="Chromosome"/>
</dbReference>
<name>A0A4P2VJ00_FLUSA</name>
<organism evidence="1 2">
    <name type="scientific">Fluviispira sanaruensis</name>
    <dbReference type="NCBI Taxonomy" id="2493639"/>
    <lineage>
        <taxon>Bacteria</taxon>
        <taxon>Pseudomonadati</taxon>
        <taxon>Bdellovibrionota</taxon>
        <taxon>Oligoflexia</taxon>
        <taxon>Silvanigrellales</taxon>
        <taxon>Silvanigrellaceae</taxon>
        <taxon>Fluviispira</taxon>
    </lineage>
</organism>
<protein>
    <submittedName>
        <fullName evidence="1">Uncharacterized protein</fullName>
    </submittedName>
</protein>
<sequence>MKFNINFLGLRSGQTKSNVGNTDNLLEDIRNSLKNYLDKLEVVDLPFSNSNGLTQYHYTDKQSKVRNTRLMIAKKNGNSSYRRPR</sequence>